<evidence type="ECO:0000256" key="10">
    <source>
        <dbReference type="SAM" id="SignalP"/>
    </source>
</evidence>
<keyword evidence="5" id="KW-0547">Nucleotide-binding</keyword>
<dbReference type="Gene3D" id="1.25.40.10">
    <property type="entry name" value="Tetratricopeptide repeat domain"/>
    <property type="match status" value="1"/>
</dbReference>
<comment type="catalytic activity">
    <reaction evidence="1">
        <text>ATP + protein L-histidine = ADP + protein N-phospho-L-histidine.</text>
        <dbReference type="EC" id="2.7.13.3"/>
    </reaction>
</comment>
<feature type="domain" description="Signal transduction histidine kinase subgroup 2 dimerisation and phosphoacceptor" evidence="11">
    <location>
        <begin position="383"/>
        <end position="447"/>
    </location>
</feature>
<evidence type="ECO:0000256" key="3">
    <source>
        <dbReference type="ARBA" id="ARBA00022553"/>
    </source>
</evidence>
<dbReference type="Gene3D" id="3.30.565.10">
    <property type="entry name" value="Histidine kinase-like ATPase, C-terminal domain"/>
    <property type="match status" value="1"/>
</dbReference>
<evidence type="ECO:0000256" key="1">
    <source>
        <dbReference type="ARBA" id="ARBA00000085"/>
    </source>
</evidence>
<evidence type="ECO:0000256" key="6">
    <source>
        <dbReference type="ARBA" id="ARBA00022777"/>
    </source>
</evidence>
<keyword evidence="9" id="KW-0472">Membrane</keyword>
<feature type="signal peptide" evidence="10">
    <location>
        <begin position="1"/>
        <end position="19"/>
    </location>
</feature>
<organism evidence="12 13">
    <name type="scientific">Flavobacterium okayamense</name>
    <dbReference type="NCBI Taxonomy" id="2830782"/>
    <lineage>
        <taxon>Bacteria</taxon>
        <taxon>Pseudomonadati</taxon>
        <taxon>Bacteroidota</taxon>
        <taxon>Flavobacteriia</taxon>
        <taxon>Flavobacteriales</taxon>
        <taxon>Flavobacteriaceae</taxon>
        <taxon>Flavobacterium</taxon>
    </lineage>
</organism>
<feature type="coiled-coil region" evidence="8">
    <location>
        <begin position="295"/>
        <end position="338"/>
    </location>
</feature>
<dbReference type="EMBL" id="AP024749">
    <property type="protein sequence ID" value="BCY27619.1"/>
    <property type="molecule type" value="Genomic_DNA"/>
</dbReference>
<dbReference type="PANTHER" id="PTHR41523:SF8">
    <property type="entry name" value="ETHYLENE RESPONSE SENSOR PROTEIN"/>
    <property type="match status" value="1"/>
</dbReference>
<evidence type="ECO:0000256" key="2">
    <source>
        <dbReference type="ARBA" id="ARBA00012438"/>
    </source>
</evidence>
<feature type="transmembrane region" description="Helical" evidence="9">
    <location>
        <begin position="339"/>
        <end position="360"/>
    </location>
</feature>
<gene>
    <name evidence="12" type="ORF">KK2020170_04870</name>
</gene>
<dbReference type="Proteomes" id="UP000825258">
    <property type="component" value="Chromosome"/>
</dbReference>
<dbReference type="EC" id="2.7.13.3" evidence="2"/>
<evidence type="ECO:0000313" key="13">
    <source>
        <dbReference type="Proteomes" id="UP000825258"/>
    </source>
</evidence>
<evidence type="ECO:0000256" key="5">
    <source>
        <dbReference type="ARBA" id="ARBA00022741"/>
    </source>
</evidence>
<dbReference type="SUPFAM" id="SSF48452">
    <property type="entry name" value="TPR-like"/>
    <property type="match status" value="1"/>
</dbReference>
<keyword evidence="8" id="KW-0175">Coiled coil</keyword>
<dbReference type="PANTHER" id="PTHR41523">
    <property type="entry name" value="TWO-COMPONENT SYSTEM SENSOR PROTEIN"/>
    <property type="match status" value="1"/>
</dbReference>
<keyword evidence="6" id="KW-0418">Kinase</keyword>
<protein>
    <recommendedName>
        <fullName evidence="2">histidine kinase</fullName>
        <ecNumber evidence="2">2.7.13.3</ecNumber>
    </recommendedName>
</protein>
<evidence type="ECO:0000256" key="7">
    <source>
        <dbReference type="ARBA" id="ARBA00022840"/>
    </source>
</evidence>
<dbReference type="RefSeq" id="WP_221259229.1">
    <property type="nucleotide sequence ID" value="NZ_AP024749.1"/>
</dbReference>
<dbReference type="SUPFAM" id="SSF55874">
    <property type="entry name" value="ATPase domain of HSP90 chaperone/DNA topoisomerase II/histidine kinase"/>
    <property type="match status" value="1"/>
</dbReference>
<feature type="chain" id="PRO_5047357789" description="histidine kinase" evidence="10">
    <location>
        <begin position="20"/>
        <end position="565"/>
    </location>
</feature>
<name>A0ABN6HSP4_9FLAO</name>
<evidence type="ECO:0000256" key="8">
    <source>
        <dbReference type="SAM" id="Coils"/>
    </source>
</evidence>
<keyword evidence="7" id="KW-0067">ATP-binding</keyword>
<keyword evidence="9" id="KW-1133">Transmembrane helix</keyword>
<evidence type="ECO:0000256" key="9">
    <source>
        <dbReference type="SAM" id="Phobius"/>
    </source>
</evidence>
<evidence type="ECO:0000256" key="4">
    <source>
        <dbReference type="ARBA" id="ARBA00022679"/>
    </source>
</evidence>
<keyword evidence="3" id="KW-0597">Phosphoprotein</keyword>
<keyword evidence="4" id="KW-0808">Transferase</keyword>
<dbReference type="InterPro" id="IPR011495">
    <property type="entry name" value="Sig_transdc_His_kin_sub2_dim/P"/>
</dbReference>
<dbReference type="InterPro" id="IPR036890">
    <property type="entry name" value="HATPase_C_sf"/>
</dbReference>
<accession>A0ABN6HSP4</accession>
<dbReference type="InterPro" id="IPR011990">
    <property type="entry name" value="TPR-like_helical_dom_sf"/>
</dbReference>
<keyword evidence="13" id="KW-1185">Reference proteome</keyword>
<dbReference type="Pfam" id="PF07568">
    <property type="entry name" value="HisKA_2"/>
    <property type="match status" value="1"/>
</dbReference>
<evidence type="ECO:0000313" key="12">
    <source>
        <dbReference type="EMBL" id="BCY27619.1"/>
    </source>
</evidence>
<reference evidence="12 13" key="1">
    <citation type="submission" date="2021-06" db="EMBL/GenBank/DDBJ databases">
        <title>Whole genome sequences of Flavobacterium sp. KK2020170 and assembly.</title>
        <authorList>
            <person name="Kitahara K."/>
            <person name="Miyoshi S."/>
            <person name="Uesaka K."/>
        </authorList>
    </citation>
    <scope>NUCLEOTIDE SEQUENCE [LARGE SCALE GENOMIC DNA]</scope>
    <source>
        <strain evidence="12 13">KK2020170</strain>
    </source>
</reference>
<evidence type="ECO:0000259" key="11">
    <source>
        <dbReference type="Pfam" id="PF07568"/>
    </source>
</evidence>
<keyword evidence="9" id="KW-0812">Transmembrane</keyword>
<keyword evidence="10" id="KW-0732">Signal</keyword>
<sequence length="565" mass="66814">MKRVVLLFLFLSFSIFSQKTEYNNAVVYLQNNQIEEATSSIQIAIRKAKSNKSKYHLLYSTILKYQNISDSSFYYITKAENDYRNRKIDDSLLYTYTLKTEFYRYFGERKKADTCLLNIEKFNLDKIKNKDIVAYALNRKMAIFNGYHHGSKDTLEIIKQIAKQIISLEKQINNKEIIAYTLNEVAQIEDYKGDRNKAFAKYKIALKYAQKHKLLNAEIDISYNLAALYARYRNDNKKAVEILEKLIEKVDSGSNIRQKCSFYLQIKGYYKETNQIKKALYAADKVYKYTQDINNQEVYFKLNKLEKKYDLAEKEKQIQENENKIKIQNLEIENSSKKFWLVFIIFILVTIGILTLTYFFKREKKSNNELRILSAENEFLLSEASHRINNNLQLILILIKNQQEKLNNTEKIEFEKILKKINSIATLHKQLYKSKNKQQIDLRNYLFDVHFSFSDIFNENKIQSNISAVSILVKIDYALYFGLILTELYINSIKHAFTDQEKKEINFILKVEENQIQFYYKDNGNSILTKTIPKPKLIHQLCRQLEVDCCIENKSGFQFTFTKSL</sequence>
<proteinExistence type="predicted"/>